<accession>A0AAQ3QTL1</accession>
<dbReference type="RefSeq" id="WP_317831414.1">
    <property type="nucleotide sequence ID" value="NZ_CP136920.1"/>
</dbReference>
<dbReference type="SUPFAM" id="SSF54523">
    <property type="entry name" value="Pili subunits"/>
    <property type="match status" value="1"/>
</dbReference>
<keyword evidence="1" id="KW-0812">Transmembrane</keyword>
<sequence>MYYTFRHYTKRRGLTLVELLVVLTIITAVATIIIPILPNTNQISGGSTGSGNMREVIKAVETHRGATGDYPENWDSLIDSNGVILPTTAPADLAVLDISSPISGSDEEAIANALANASITQTFQHVDFTDTDVNQTFDGMNAVNELGAGNVAVLTTDGETALGLNASGGDIVRYVAFGLGNNSTMIGRTMADAPVKFLSGGDNPSTQYARWIVIFTVFDDETLRLSTVAGLDDNELQGINFHLNDFYNAF</sequence>
<gene>
    <name evidence="2" type="ORF">RZN69_12815</name>
</gene>
<evidence type="ECO:0000256" key="1">
    <source>
        <dbReference type="SAM" id="Phobius"/>
    </source>
</evidence>
<protein>
    <submittedName>
        <fullName evidence="2">Prepilin-type N-terminal cleavage/methylation domain-containing protein</fullName>
    </submittedName>
</protein>
<proteinExistence type="predicted"/>
<name>A0AAQ3QTL1_9BACT</name>
<organism evidence="2 3">
    <name type="scientific">Rubellicoccus peritrichatus</name>
    <dbReference type="NCBI Taxonomy" id="3080537"/>
    <lineage>
        <taxon>Bacteria</taxon>
        <taxon>Pseudomonadati</taxon>
        <taxon>Verrucomicrobiota</taxon>
        <taxon>Opitutia</taxon>
        <taxon>Puniceicoccales</taxon>
        <taxon>Cerasicoccaceae</taxon>
        <taxon>Rubellicoccus</taxon>
    </lineage>
</organism>
<dbReference type="PROSITE" id="PS00409">
    <property type="entry name" value="PROKAR_NTER_METHYL"/>
    <property type="match status" value="1"/>
</dbReference>
<dbReference type="Proteomes" id="UP001304300">
    <property type="component" value="Chromosome"/>
</dbReference>
<feature type="transmembrane region" description="Helical" evidence="1">
    <location>
        <begin position="16"/>
        <end position="37"/>
    </location>
</feature>
<evidence type="ECO:0000313" key="3">
    <source>
        <dbReference type="Proteomes" id="UP001304300"/>
    </source>
</evidence>
<dbReference type="AlphaFoldDB" id="A0AAQ3QTL1"/>
<evidence type="ECO:0000313" key="2">
    <source>
        <dbReference type="EMBL" id="WOO39498.1"/>
    </source>
</evidence>
<dbReference type="NCBIfam" id="TIGR02532">
    <property type="entry name" value="IV_pilin_GFxxxE"/>
    <property type="match status" value="1"/>
</dbReference>
<reference evidence="2 3" key="1">
    <citation type="submission" date="2023-10" db="EMBL/GenBank/DDBJ databases">
        <title>Rubellicoccus peritrichatus gen. nov., sp. nov., isolated from an algae of coral reef tank.</title>
        <authorList>
            <person name="Luo J."/>
        </authorList>
    </citation>
    <scope>NUCLEOTIDE SEQUENCE [LARGE SCALE GENOMIC DNA]</scope>
    <source>
        <strain evidence="2 3">CR14</strain>
    </source>
</reference>
<keyword evidence="1" id="KW-1133">Transmembrane helix</keyword>
<dbReference type="Gene3D" id="3.30.700.10">
    <property type="entry name" value="Glycoprotein, Type 4 Pilin"/>
    <property type="match status" value="1"/>
</dbReference>
<dbReference type="KEGG" id="puo:RZN69_12815"/>
<keyword evidence="1" id="KW-0472">Membrane</keyword>
<dbReference type="EMBL" id="CP136920">
    <property type="protein sequence ID" value="WOO39498.1"/>
    <property type="molecule type" value="Genomic_DNA"/>
</dbReference>
<keyword evidence="3" id="KW-1185">Reference proteome</keyword>
<dbReference type="Pfam" id="PF07963">
    <property type="entry name" value="N_methyl"/>
    <property type="match status" value="1"/>
</dbReference>
<dbReference type="InterPro" id="IPR045584">
    <property type="entry name" value="Pilin-like"/>
</dbReference>
<dbReference type="InterPro" id="IPR012902">
    <property type="entry name" value="N_methyl_site"/>
</dbReference>